<evidence type="ECO:0000313" key="2">
    <source>
        <dbReference type="EMBL" id="CAF0849908.1"/>
    </source>
</evidence>
<proteinExistence type="predicted"/>
<reference evidence="2" key="1">
    <citation type="submission" date="2021-02" db="EMBL/GenBank/DDBJ databases">
        <authorList>
            <person name="Nowell W R."/>
        </authorList>
    </citation>
    <scope>NUCLEOTIDE SEQUENCE</scope>
</reference>
<feature type="compositionally biased region" description="Polar residues" evidence="1">
    <location>
        <begin position="383"/>
        <end position="415"/>
    </location>
</feature>
<dbReference type="OrthoDB" id="10017687at2759"/>
<evidence type="ECO:0000313" key="3">
    <source>
        <dbReference type="Proteomes" id="UP000663852"/>
    </source>
</evidence>
<organism evidence="2 3">
    <name type="scientific">Adineta ricciae</name>
    <name type="common">Rotifer</name>
    <dbReference type="NCBI Taxonomy" id="249248"/>
    <lineage>
        <taxon>Eukaryota</taxon>
        <taxon>Metazoa</taxon>
        <taxon>Spiralia</taxon>
        <taxon>Gnathifera</taxon>
        <taxon>Rotifera</taxon>
        <taxon>Eurotatoria</taxon>
        <taxon>Bdelloidea</taxon>
        <taxon>Adinetida</taxon>
        <taxon>Adinetidae</taxon>
        <taxon>Adineta</taxon>
    </lineage>
</organism>
<gene>
    <name evidence="2" type="ORF">EDS130_LOCUS7260</name>
</gene>
<evidence type="ECO:0000256" key="1">
    <source>
        <dbReference type="SAM" id="MobiDB-lite"/>
    </source>
</evidence>
<dbReference type="Proteomes" id="UP000663852">
    <property type="component" value="Unassembled WGS sequence"/>
</dbReference>
<comment type="caution">
    <text evidence="2">The sequence shown here is derived from an EMBL/GenBank/DDBJ whole genome shotgun (WGS) entry which is preliminary data.</text>
</comment>
<name>A0A813WF92_ADIRI</name>
<feature type="region of interest" description="Disordered" evidence="1">
    <location>
        <begin position="383"/>
        <end position="421"/>
    </location>
</feature>
<dbReference type="AlphaFoldDB" id="A0A813WF92"/>
<accession>A0A813WF92</accession>
<dbReference type="EMBL" id="CAJNOJ010000022">
    <property type="protein sequence ID" value="CAF0849908.1"/>
    <property type="molecule type" value="Genomic_DNA"/>
</dbReference>
<feature type="region of interest" description="Disordered" evidence="1">
    <location>
        <begin position="132"/>
        <end position="152"/>
    </location>
</feature>
<sequence>MNRLNISDSNPSLLTAGLPSSSIMISQHVLPSSLNNHNQNHTTDTQLINSNFKSNIDKHDYTKLSHRTVSDTYLNLSRDDIDDIMSALHTLAQYLQYDVDSIDQQHMIPSDDNESHPLTMIFSKESHHSLKSSIQANSSFRHPPRYSLRKDRRRHSLSSDRWLHHREHIKHHPNVVEAFHHDLYDLRHKQKRRILHRLQQQNLISYPSYSTNAILYKTPYKSNQQPRHVYHCSQRHQSTTRTYSYDQYQQSIKPNLTSSMSLSSYILDQLISIDYNEPIRKNLQVVPKQAHTLQILQTNPICSFMSGDYPNRKPIADLDDRYQSNKIDVATQWSVQVLTPTLPSDKQQLVNFNYENEGKNFNLHLTRTNSNILTELTPSIATVPTHHSSSSTATVKNDSIIPNNLTNQEPNSENTPLIHPNKSRFTKSMTERLLTTLQLPTCKCSTIETKPKHKESPLDPPSTTQRIKQLAKKCATKRSYPLTSRLNQAVKRQCRHTQANDRLRDTIQRLDRNDDSSFDFFDIDTTFTDAYDRLFTDLTTSAKSS</sequence>
<protein>
    <submittedName>
        <fullName evidence="2">Uncharacterized protein</fullName>
    </submittedName>
</protein>